<reference evidence="1" key="1">
    <citation type="submission" date="2020-05" db="EMBL/GenBank/DDBJ databases">
        <authorList>
            <person name="Chiriac C."/>
            <person name="Salcher M."/>
            <person name="Ghai R."/>
            <person name="Kavagutti S V."/>
        </authorList>
    </citation>
    <scope>NUCLEOTIDE SEQUENCE</scope>
</reference>
<protein>
    <submittedName>
        <fullName evidence="1">Unannotated protein</fullName>
    </submittedName>
</protein>
<organism evidence="1">
    <name type="scientific">freshwater metagenome</name>
    <dbReference type="NCBI Taxonomy" id="449393"/>
    <lineage>
        <taxon>unclassified sequences</taxon>
        <taxon>metagenomes</taxon>
        <taxon>ecological metagenomes</taxon>
    </lineage>
</organism>
<sequence>MPHEIVGRRAGDPVSTYADPARIEAVLGWRATHGLDEIVASAWRWHSTHLDGYGS</sequence>
<name>A0A6J6GLL3_9ZZZZ</name>
<dbReference type="Gene3D" id="3.90.25.10">
    <property type="entry name" value="UDP-galactose 4-epimerase, domain 1"/>
    <property type="match status" value="1"/>
</dbReference>
<proteinExistence type="predicted"/>
<evidence type="ECO:0000313" key="1">
    <source>
        <dbReference type="EMBL" id="CAB4602222.1"/>
    </source>
</evidence>
<dbReference type="EMBL" id="CAEZSR010000343">
    <property type="protein sequence ID" value="CAB4602222.1"/>
    <property type="molecule type" value="Genomic_DNA"/>
</dbReference>
<dbReference type="SUPFAM" id="SSF51735">
    <property type="entry name" value="NAD(P)-binding Rossmann-fold domains"/>
    <property type="match status" value="1"/>
</dbReference>
<dbReference type="InterPro" id="IPR036291">
    <property type="entry name" value="NAD(P)-bd_dom_sf"/>
</dbReference>
<gene>
    <name evidence="1" type="ORF">UFOPK1493_04400</name>
</gene>
<accession>A0A6J6GLL3</accession>
<dbReference type="AlphaFoldDB" id="A0A6J6GLL3"/>